<evidence type="ECO:0000313" key="1">
    <source>
        <dbReference type="EMBL" id="TEB23580.1"/>
    </source>
</evidence>
<reference evidence="1 2" key="1">
    <citation type="journal article" date="2019" name="Nat. Ecol. Evol.">
        <title>Megaphylogeny resolves global patterns of mushroom evolution.</title>
        <authorList>
            <person name="Varga T."/>
            <person name="Krizsan K."/>
            <person name="Foldi C."/>
            <person name="Dima B."/>
            <person name="Sanchez-Garcia M."/>
            <person name="Sanchez-Ramirez S."/>
            <person name="Szollosi G.J."/>
            <person name="Szarkandi J.G."/>
            <person name="Papp V."/>
            <person name="Albert L."/>
            <person name="Andreopoulos W."/>
            <person name="Angelini C."/>
            <person name="Antonin V."/>
            <person name="Barry K.W."/>
            <person name="Bougher N.L."/>
            <person name="Buchanan P."/>
            <person name="Buyck B."/>
            <person name="Bense V."/>
            <person name="Catcheside P."/>
            <person name="Chovatia M."/>
            <person name="Cooper J."/>
            <person name="Damon W."/>
            <person name="Desjardin D."/>
            <person name="Finy P."/>
            <person name="Geml J."/>
            <person name="Haridas S."/>
            <person name="Hughes K."/>
            <person name="Justo A."/>
            <person name="Karasinski D."/>
            <person name="Kautmanova I."/>
            <person name="Kiss B."/>
            <person name="Kocsube S."/>
            <person name="Kotiranta H."/>
            <person name="LaButti K.M."/>
            <person name="Lechner B.E."/>
            <person name="Liimatainen K."/>
            <person name="Lipzen A."/>
            <person name="Lukacs Z."/>
            <person name="Mihaltcheva S."/>
            <person name="Morgado L.N."/>
            <person name="Niskanen T."/>
            <person name="Noordeloos M.E."/>
            <person name="Ohm R.A."/>
            <person name="Ortiz-Santana B."/>
            <person name="Ovrebo C."/>
            <person name="Racz N."/>
            <person name="Riley R."/>
            <person name="Savchenko A."/>
            <person name="Shiryaev A."/>
            <person name="Soop K."/>
            <person name="Spirin V."/>
            <person name="Szebenyi C."/>
            <person name="Tomsovsky M."/>
            <person name="Tulloss R.E."/>
            <person name="Uehling J."/>
            <person name="Grigoriev I.V."/>
            <person name="Vagvolgyi C."/>
            <person name="Papp T."/>
            <person name="Martin F.M."/>
            <person name="Miettinen O."/>
            <person name="Hibbett D.S."/>
            <person name="Nagy L.G."/>
        </authorList>
    </citation>
    <scope>NUCLEOTIDE SEQUENCE [LARGE SCALE GENOMIC DNA]</scope>
    <source>
        <strain evidence="1 2">FP101781</strain>
    </source>
</reference>
<dbReference type="Proteomes" id="UP000298030">
    <property type="component" value="Unassembled WGS sequence"/>
</dbReference>
<gene>
    <name evidence="1" type="ORF">FA13DRAFT_1797900</name>
</gene>
<organism evidence="1 2">
    <name type="scientific">Coprinellus micaceus</name>
    <name type="common">Glistening ink-cap mushroom</name>
    <name type="synonym">Coprinus micaceus</name>
    <dbReference type="NCBI Taxonomy" id="71717"/>
    <lineage>
        <taxon>Eukaryota</taxon>
        <taxon>Fungi</taxon>
        <taxon>Dikarya</taxon>
        <taxon>Basidiomycota</taxon>
        <taxon>Agaricomycotina</taxon>
        <taxon>Agaricomycetes</taxon>
        <taxon>Agaricomycetidae</taxon>
        <taxon>Agaricales</taxon>
        <taxon>Agaricineae</taxon>
        <taxon>Psathyrellaceae</taxon>
        <taxon>Coprinellus</taxon>
    </lineage>
</organism>
<dbReference type="AlphaFoldDB" id="A0A4Y7SNX3"/>
<protein>
    <submittedName>
        <fullName evidence="1">Uncharacterized protein</fullName>
    </submittedName>
</protein>
<comment type="caution">
    <text evidence="1">The sequence shown here is derived from an EMBL/GenBank/DDBJ whole genome shotgun (WGS) entry which is preliminary data.</text>
</comment>
<name>A0A4Y7SNX3_COPMI</name>
<keyword evidence="2" id="KW-1185">Reference proteome</keyword>
<proteinExistence type="predicted"/>
<sequence>MPLELQLDVVGGDKSLRAGPEHLDTLRIKIDGSQSHWVSSGTLREFLDNYGQYTVRIFLWFEACPLEAYQGVAAGFRFTPSLHQLELFLPSLEEDSEDMQDILNEMCSRRRPVTVNYRGWFNLGVDRAEFWEAPSCTAGSVRCAPLLVLHALVHPSGACGVNFDPLSSDPPPLPHPFPSIRLSLRVPILIHRVFHSALLRLSS</sequence>
<evidence type="ECO:0000313" key="2">
    <source>
        <dbReference type="Proteomes" id="UP000298030"/>
    </source>
</evidence>
<accession>A0A4Y7SNX3</accession>
<dbReference type="EMBL" id="QPFP01000076">
    <property type="protein sequence ID" value="TEB23580.1"/>
    <property type="molecule type" value="Genomic_DNA"/>
</dbReference>